<evidence type="ECO:0000256" key="2">
    <source>
        <dbReference type="ARBA" id="ARBA00007592"/>
    </source>
</evidence>
<protein>
    <recommendedName>
        <fullName evidence="5">4-hydroxy-2-oxoglutarate aldolase, mitochondrial</fullName>
        <ecNumber evidence="4">4.1.3.16</ecNumber>
    </recommendedName>
    <alternativeName>
        <fullName evidence="9">Dihydrodipicolinate synthase-like</fullName>
    </alternativeName>
    <alternativeName>
        <fullName evidence="8">Probable 2-keto-4-hydroxyglutarate aldolase</fullName>
    </alternativeName>
</protein>
<dbReference type="GO" id="GO:0044281">
    <property type="term" value="P:small molecule metabolic process"/>
    <property type="evidence" value="ECO:0007669"/>
    <property type="project" value="UniProtKB-ARBA"/>
</dbReference>
<dbReference type="EnsemblMetazoa" id="G16541.3">
    <property type="protein sequence ID" value="G16541.3:cds"/>
    <property type="gene ID" value="G16541"/>
</dbReference>
<evidence type="ECO:0000256" key="7">
    <source>
        <dbReference type="ARBA" id="ARBA00023270"/>
    </source>
</evidence>
<evidence type="ECO:0000256" key="14">
    <source>
        <dbReference type="PIRSR" id="PIRSR001365-2"/>
    </source>
</evidence>
<dbReference type="Pfam" id="PF00701">
    <property type="entry name" value="DHDPS"/>
    <property type="match status" value="1"/>
</dbReference>
<dbReference type="EnsemblMetazoa" id="G16541.5">
    <property type="protein sequence ID" value="G16541.5:cds"/>
    <property type="gene ID" value="G16541"/>
</dbReference>
<dbReference type="PANTHER" id="PTHR12128:SF66">
    <property type="entry name" value="4-HYDROXY-2-OXOGLUTARATE ALDOLASE, MITOCHONDRIAL"/>
    <property type="match status" value="1"/>
</dbReference>
<evidence type="ECO:0000313" key="16">
    <source>
        <dbReference type="Proteomes" id="UP000005408"/>
    </source>
</evidence>
<dbReference type="GO" id="GO:0008700">
    <property type="term" value="F:(R,S)-4-hydroxy-2-oxoglutarate aldolase activity"/>
    <property type="evidence" value="ECO:0007669"/>
    <property type="project" value="UniProtKB-EC"/>
</dbReference>
<evidence type="ECO:0000256" key="10">
    <source>
        <dbReference type="ARBA" id="ARBA00033610"/>
    </source>
</evidence>
<reference evidence="15" key="1">
    <citation type="submission" date="2022-08" db="UniProtKB">
        <authorList>
            <consortium name="EnsemblMetazoa"/>
        </authorList>
    </citation>
    <scope>IDENTIFICATION</scope>
    <source>
        <strain evidence="15">05x7-T-G4-1.051#20</strain>
    </source>
</reference>
<dbReference type="EC" id="4.1.3.16" evidence="4"/>
<comment type="catalytic activity">
    <reaction evidence="10">
        <text>(4R)-4-hydroxy-2-oxoglutarate = glyoxylate + pyruvate</text>
        <dbReference type="Rhea" id="RHEA:30687"/>
        <dbReference type="ChEBI" id="CHEBI:15361"/>
        <dbReference type="ChEBI" id="CHEBI:36655"/>
        <dbReference type="ChEBI" id="CHEBI:62213"/>
        <dbReference type="EC" id="4.1.3.16"/>
    </reaction>
</comment>
<dbReference type="InterPro" id="IPR020625">
    <property type="entry name" value="Schiff_base-form_aldolases_AS"/>
</dbReference>
<dbReference type="SUPFAM" id="SSF51569">
    <property type="entry name" value="Aldolase"/>
    <property type="match status" value="1"/>
</dbReference>
<dbReference type="InterPro" id="IPR013785">
    <property type="entry name" value="Aldolase_TIM"/>
</dbReference>
<evidence type="ECO:0000256" key="1">
    <source>
        <dbReference type="ARBA" id="ARBA00002577"/>
    </source>
</evidence>
<evidence type="ECO:0000256" key="13">
    <source>
        <dbReference type="PIRSR" id="PIRSR001365-1"/>
    </source>
</evidence>
<name>A0A8W8J396_MAGGI</name>
<keyword evidence="6 12" id="KW-0456">Lyase</keyword>
<dbReference type="SMART" id="SM01130">
    <property type="entry name" value="DHDPS"/>
    <property type="match status" value="1"/>
</dbReference>
<dbReference type="Proteomes" id="UP000005408">
    <property type="component" value="Unassembled WGS sequence"/>
</dbReference>
<evidence type="ECO:0000256" key="4">
    <source>
        <dbReference type="ARBA" id="ARBA00012215"/>
    </source>
</evidence>
<evidence type="ECO:0000256" key="11">
    <source>
        <dbReference type="ARBA" id="ARBA00033613"/>
    </source>
</evidence>
<evidence type="ECO:0000256" key="3">
    <source>
        <dbReference type="ARBA" id="ARBA00011881"/>
    </source>
</evidence>
<dbReference type="PRINTS" id="PR00146">
    <property type="entry name" value="DHPICSNTHASE"/>
</dbReference>
<dbReference type="EnsemblMetazoa" id="G16541.2">
    <property type="protein sequence ID" value="G16541.2:cds"/>
    <property type="gene ID" value="G16541"/>
</dbReference>
<keyword evidence="7" id="KW-0704">Schiff base</keyword>
<evidence type="ECO:0000256" key="9">
    <source>
        <dbReference type="ARBA" id="ARBA00032879"/>
    </source>
</evidence>
<feature type="binding site" evidence="14">
    <location>
        <position position="250"/>
    </location>
    <ligand>
        <name>pyruvate</name>
        <dbReference type="ChEBI" id="CHEBI:15361"/>
    </ligand>
</feature>
<dbReference type="CDD" id="cd00408">
    <property type="entry name" value="DHDPS-like"/>
    <property type="match status" value="1"/>
</dbReference>
<dbReference type="InterPro" id="IPR002220">
    <property type="entry name" value="DapA-like"/>
</dbReference>
<comment type="similarity">
    <text evidence="2 12">Belongs to the DapA family.</text>
</comment>
<comment type="subunit">
    <text evidence="3">Homotetramer.</text>
</comment>
<evidence type="ECO:0000256" key="8">
    <source>
        <dbReference type="ARBA" id="ARBA00030874"/>
    </source>
</evidence>
<dbReference type="PIRSF" id="PIRSF001365">
    <property type="entry name" value="DHDPS"/>
    <property type="match status" value="1"/>
</dbReference>
<comment type="function">
    <text evidence="1">Catalyzes the final step in the metabolic pathway of hydroxyproline.</text>
</comment>
<dbReference type="OMA" id="GMDACVP"/>
<organism evidence="15 16">
    <name type="scientific">Magallana gigas</name>
    <name type="common">Pacific oyster</name>
    <name type="synonym">Crassostrea gigas</name>
    <dbReference type="NCBI Taxonomy" id="29159"/>
    <lineage>
        <taxon>Eukaryota</taxon>
        <taxon>Metazoa</taxon>
        <taxon>Spiralia</taxon>
        <taxon>Lophotrochozoa</taxon>
        <taxon>Mollusca</taxon>
        <taxon>Bivalvia</taxon>
        <taxon>Autobranchia</taxon>
        <taxon>Pteriomorphia</taxon>
        <taxon>Ostreida</taxon>
        <taxon>Ostreoidea</taxon>
        <taxon>Ostreidae</taxon>
        <taxon>Magallana</taxon>
    </lineage>
</organism>
<dbReference type="OrthoDB" id="191315at2759"/>
<feature type="active site" description="Proton donor/acceptor" evidence="13">
    <location>
        <position position="179"/>
    </location>
</feature>
<dbReference type="GO" id="GO:0008840">
    <property type="term" value="F:4-hydroxy-tetrahydrodipicolinate synthase activity"/>
    <property type="evidence" value="ECO:0007669"/>
    <property type="project" value="TreeGrafter"/>
</dbReference>
<dbReference type="EnsemblMetazoa" id="G16541.4">
    <property type="protein sequence ID" value="G16541.4:cds"/>
    <property type="gene ID" value="G16541"/>
</dbReference>
<feature type="active site" description="Schiff-base intermediate with substrate" evidence="13">
    <location>
        <position position="207"/>
    </location>
</feature>
<evidence type="ECO:0000256" key="12">
    <source>
        <dbReference type="PIRNR" id="PIRNR001365"/>
    </source>
</evidence>
<comment type="catalytic activity">
    <reaction evidence="11">
        <text>(4S)-4-hydroxy-2-oxoglutarate = glyoxylate + pyruvate</text>
        <dbReference type="Rhea" id="RHEA:35639"/>
        <dbReference type="ChEBI" id="CHEBI:15361"/>
        <dbReference type="ChEBI" id="CHEBI:36655"/>
        <dbReference type="ChEBI" id="CHEBI:71685"/>
        <dbReference type="EC" id="4.1.3.16"/>
    </reaction>
</comment>
<evidence type="ECO:0000256" key="5">
    <source>
        <dbReference type="ARBA" id="ARBA00018425"/>
    </source>
</evidence>
<dbReference type="Gene3D" id="3.20.20.70">
    <property type="entry name" value="Aldolase class I"/>
    <property type="match status" value="1"/>
</dbReference>
<evidence type="ECO:0000256" key="6">
    <source>
        <dbReference type="ARBA" id="ARBA00023239"/>
    </source>
</evidence>
<accession>A0A8W8J396</accession>
<evidence type="ECO:0000313" key="15">
    <source>
        <dbReference type="EnsemblMetazoa" id="G16541.5:cds"/>
    </source>
</evidence>
<dbReference type="PANTHER" id="PTHR12128">
    <property type="entry name" value="DIHYDRODIPICOLINATE SYNTHASE"/>
    <property type="match status" value="1"/>
</dbReference>
<dbReference type="PROSITE" id="PS00666">
    <property type="entry name" value="DHDPS_2"/>
    <property type="match status" value="1"/>
</dbReference>
<sequence length="339" mass="36440">MRRAVSNLTRFCGGSGFITPGRAPRTATVVMSVSRLSSTSSGRLDVSGIYPPIATPFNMDESIAFDKLTENMQKWNKIPFGGYVVQGSNGEYVYQTAEERIKVVEHVVKAAAPGKVILAGSGCESTRDTIEMTNRMADVGADGALVVTPSYYKGGMHNRALISHFTKVADDSKIPILLYSVPGNTGIDLDPEVIIVLSCHPNIIGLKDSGGDIAKLAHLVISTQSNDFQIMAGSAGFLLPAYLIGCVGGVCGAANMLGQELCDLEQLYKQGKLKEATNLQQRIVAPNACVTKRFGVPGLKVAMEWFGYYGGPVRSPLQPITSEQEEIMRTVFKLSGFIH</sequence>
<dbReference type="AlphaFoldDB" id="A0A8W8J396"/>
<proteinExistence type="inferred from homology"/>
<keyword evidence="16" id="KW-1185">Reference proteome</keyword>
<dbReference type="EnsemblMetazoa" id="G16541.1">
    <property type="protein sequence ID" value="G16541.1:cds"/>
    <property type="gene ID" value="G16541"/>
</dbReference>